<proteinExistence type="predicted"/>
<keyword evidence="1" id="KW-0812">Transmembrane</keyword>
<feature type="transmembrane region" description="Helical" evidence="1">
    <location>
        <begin position="115"/>
        <end position="134"/>
    </location>
</feature>
<feature type="transmembrane region" description="Helical" evidence="1">
    <location>
        <begin position="66"/>
        <end position="95"/>
    </location>
</feature>
<protein>
    <submittedName>
        <fullName evidence="2">Uncharacterized protein</fullName>
    </submittedName>
</protein>
<accession>A0A7W5YAG1</accession>
<dbReference type="GeneID" id="95392533"/>
<reference evidence="2 3" key="1">
    <citation type="submission" date="2020-08" db="EMBL/GenBank/DDBJ databases">
        <title>Sequencing the genomes of 1000 actinobacteria strains.</title>
        <authorList>
            <person name="Klenk H.-P."/>
        </authorList>
    </citation>
    <scope>NUCLEOTIDE SEQUENCE [LARGE SCALE GENOMIC DNA]</scope>
    <source>
        <strain evidence="2 3">DSM 44320</strain>
    </source>
</reference>
<dbReference type="AlphaFoldDB" id="A0A7W5YAG1"/>
<evidence type="ECO:0000256" key="1">
    <source>
        <dbReference type="SAM" id="Phobius"/>
    </source>
</evidence>
<keyword evidence="3" id="KW-1185">Reference proteome</keyword>
<gene>
    <name evidence="2" type="ORF">FHR33_006246</name>
</gene>
<organism evidence="2 3">
    <name type="scientific">Nonomuraea dietziae</name>
    <dbReference type="NCBI Taxonomy" id="65515"/>
    <lineage>
        <taxon>Bacteria</taxon>
        <taxon>Bacillati</taxon>
        <taxon>Actinomycetota</taxon>
        <taxon>Actinomycetes</taxon>
        <taxon>Streptosporangiales</taxon>
        <taxon>Streptosporangiaceae</taxon>
        <taxon>Nonomuraea</taxon>
    </lineage>
</organism>
<comment type="caution">
    <text evidence="2">The sequence shown here is derived from an EMBL/GenBank/DDBJ whole genome shotgun (WGS) entry which is preliminary data.</text>
</comment>
<name>A0A7W5YAG1_9ACTN</name>
<evidence type="ECO:0000313" key="3">
    <source>
        <dbReference type="Proteomes" id="UP000579945"/>
    </source>
</evidence>
<keyword evidence="1" id="KW-1133">Transmembrane helix</keyword>
<dbReference type="RefSeq" id="WP_183655005.1">
    <property type="nucleotide sequence ID" value="NZ_BAAAXX010000091.1"/>
</dbReference>
<dbReference type="Proteomes" id="UP000579945">
    <property type="component" value="Unassembled WGS sequence"/>
</dbReference>
<keyword evidence="1" id="KW-0472">Membrane</keyword>
<dbReference type="EMBL" id="JACIBV010000001">
    <property type="protein sequence ID" value="MBB3730386.1"/>
    <property type="molecule type" value="Genomic_DNA"/>
</dbReference>
<sequence length="192" mass="20684">MKKFAFIAAPLFVLAYGILRFLDGLDGERGPGFAWTAGHLAFLAALALFVPIFLELRRMAGKGALATTGVVLGFVGVTAVAIQFVIDIVVGFISADHAAMGEHFDRIQSIPGIEIAIYTGLPFLFYLAQVSLIVQLAAQRKVRAWTPVLVVLDFALPTIERDFIPLGAICLLISFYPLARKAGRRSAHALAA</sequence>
<evidence type="ECO:0000313" key="2">
    <source>
        <dbReference type="EMBL" id="MBB3730386.1"/>
    </source>
</evidence>
<feature type="transmembrane region" description="Helical" evidence="1">
    <location>
        <begin position="33"/>
        <end position="54"/>
    </location>
</feature>